<keyword evidence="2" id="KW-1185">Reference proteome</keyword>
<name>A0A2L1GQ97_9BACT</name>
<dbReference type="Proteomes" id="UP000239867">
    <property type="component" value="Chromosome"/>
</dbReference>
<sequence>MPSASGTYFFICSCSFFDGNYENAEACPAARLRFVCTFIRGSPESKLPFLYKDRLFFASHT</sequence>
<organism evidence="1 2">
    <name type="scientific">Desulfobulbus oralis</name>
    <dbReference type="NCBI Taxonomy" id="1986146"/>
    <lineage>
        <taxon>Bacteria</taxon>
        <taxon>Pseudomonadati</taxon>
        <taxon>Thermodesulfobacteriota</taxon>
        <taxon>Desulfobulbia</taxon>
        <taxon>Desulfobulbales</taxon>
        <taxon>Desulfobulbaceae</taxon>
        <taxon>Desulfobulbus</taxon>
    </lineage>
</organism>
<gene>
    <name evidence="1" type="ORF">CAY53_10365</name>
</gene>
<protein>
    <submittedName>
        <fullName evidence="1">Uncharacterized protein</fullName>
    </submittedName>
</protein>
<reference evidence="1" key="2">
    <citation type="journal article" date="2018" name="MBio">
        <title>Insights into the evolution of host association through the isolation and characterization of a novel human periodontal pathobiont, Desulfobulbus oralis.</title>
        <authorList>
            <person name="Cross K.L."/>
            <person name="Chirania P."/>
            <person name="Xiong W."/>
            <person name="Beall C.J."/>
            <person name="Elkins J.G."/>
            <person name="Giannone R.J."/>
            <person name="Griffen A.L."/>
            <person name="Guss A.M."/>
            <person name="Hettich R.L."/>
            <person name="Joshi S.S."/>
            <person name="Mokrzan E.M."/>
            <person name="Martin R.K."/>
            <person name="Zhulin I.B."/>
            <person name="Leys E.J."/>
            <person name="Podar M."/>
        </authorList>
    </citation>
    <scope>NUCLEOTIDE SEQUENCE [LARGE SCALE GENOMIC DNA]</scope>
    <source>
        <strain evidence="1">ORNL</strain>
    </source>
</reference>
<dbReference type="KEGG" id="deo:CAY53_10365"/>
<dbReference type="EMBL" id="CP021255">
    <property type="protein sequence ID" value="AVD71818.1"/>
    <property type="molecule type" value="Genomic_DNA"/>
</dbReference>
<reference evidence="1" key="1">
    <citation type="submission" date="2017-05" db="EMBL/GenBank/DDBJ databases">
        <authorList>
            <person name="Song R."/>
            <person name="Chenine A.L."/>
            <person name="Ruprecht R.M."/>
        </authorList>
    </citation>
    <scope>NUCLEOTIDE SEQUENCE</scope>
    <source>
        <strain evidence="1">ORNL</strain>
    </source>
</reference>
<evidence type="ECO:0000313" key="2">
    <source>
        <dbReference type="Proteomes" id="UP000239867"/>
    </source>
</evidence>
<evidence type="ECO:0000313" key="1">
    <source>
        <dbReference type="EMBL" id="AVD71818.1"/>
    </source>
</evidence>
<accession>A0A2L1GQ97</accession>
<dbReference type="AlphaFoldDB" id="A0A2L1GQ97"/>
<proteinExistence type="predicted"/>